<dbReference type="Pfam" id="PF00722">
    <property type="entry name" value="Glyco_hydro_16"/>
    <property type="match status" value="1"/>
</dbReference>
<dbReference type="SUPFAM" id="SSF49899">
    <property type="entry name" value="Concanavalin A-like lectins/glucanases"/>
    <property type="match status" value="1"/>
</dbReference>
<evidence type="ECO:0000256" key="2">
    <source>
        <dbReference type="ARBA" id="ARBA00014569"/>
    </source>
</evidence>
<feature type="active site" description="Proton donor" evidence="8">
    <location>
        <position position="147"/>
    </location>
</feature>
<dbReference type="GO" id="GO:0004553">
    <property type="term" value="F:hydrolase activity, hydrolyzing O-glycosyl compounds"/>
    <property type="evidence" value="ECO:0007669"/>
    <property type="project" value="InterPro"/>
</dbReference>
<dbReference type="OrthoDB" id="9809583at2"/>
<dbReference type="PRINTS" id="PR00737">
    <property type="entry name" value="GLHYDRLASE16"/>
</dbReference>
<keyword evidence="4" id="KW-0326">Glycosidase</keyword>
<evidence type="ECO:0000259" key="10">
    <source>
        <dbReference type="PROSITE" id="PS51762"/>
    </source>
</evidence>
<protein>
    <recommendedName>
        <fullName evidence="2">Beta-glucanase</fullName>
    </recommendedName>
    <alternativeName>
        <fullName evidence="7">1,3-1,4-beta-D-glucan 4-glucanohydrolase</fullName>
    </alternativeName>
    <alternativeName>
        <fullName evidence="6">Endo-beta-1,3-1,4 glucanase</fullName>
    </alternativeName>
    <alternativeName>
        <fullName evidence="5">Lichenase</fullName>
    </alternativeName>
</protein>
<name>A0A6C2D4F7_9RHOO</name>
<feature type="domain" description="GH16" evidence="10">
    <location>
        <begin position="26"/>
        <end position="258"/>
    </location>
</feature>
<evidence type="ECO:0000256" key="3">
    <source>
        <dbReference type="ARBA" id="ARBA00022801"/>
    </source>
</evidence>
<feature type="compositionally biased region" description="Gly residues" evidence="9">
    <location>
        <begin position="1"/>
        <end position="10"/>
    </location>
</feature>
<comment type="caution">
    <text evidence="11">The sequence shown here is derived from an EMBL/GenBank/DDBJ whole genome shotgun (WGS) entry which is preliminary data.</text>
</comment>
<keyword evidence="3 11" id="KW-0378">Hydrolase</keyword>
<dbReference type="InterPro" id="IPR008264">
    <property type="entry name" value="Beta_glucanase"/>
</dbReference>
<evidence type="ECO:0000313" key="11">
    <source>
        <dbReference type="EMBL" id="TYC61378.1"/>
    </source>
</evidence>
<evidence type="ECO:0000256" key="5">
    <source>
        <dbReference type="ARBA" id="ARBA00029722"/>
    </source>
</evidence>
<dbReference type="InterPro" id="IPR013320">
    <property type="entry name" value="ConA-like_dom_sf"/>
</dbReference>
<feature type="region of interest" description="Disordered" evidence="9">
    <location>
        <begin position="1"/>
        <end position="21"/>
    </location>
</feature>
<comment type="similarity">
    <text evidence="1">Belongs to the glycosyl hydrolase 16 family.</text>
</comment>
<dbReference type="PANTHER" id="PTHR31062">
    <property type="entry name" value="XYLOGLUCAN ENDOTRANSGLUCOSYLASE/HYDROLASE PROTEIN 8-RELATED"/>
    <property type="match status" value="1"/>
</dbReference>
<dbReference type="Gene3D" id="2.60.120.200">
    <property type="match status" value="1"/>
</dbReference>
<dbReference type="Proteomes" id="UP000389128">
    <property type="component" value="Unassembled WGS sequence"/>
</dbReference>
<reference evidence="11 12" key="1">
    <citation type="submission" date="2019-01" db="EMBL/GenBank/DDBJ databases">
        <title>Zoogloea oleivorans genome sequencing and assembly.</title>
        <authorList>
            <person name="Tancsics A."/>
            <person name="Farkas M."/>
            <person name="Kriszt B."/>
            <person name="Maroti G."/>
            <person name="Horvath B."/>
        </authorList>
    </citation>
    <scope>NUCLEOTIDE SEQUENCE [LARGE SCALE GENOMIC DNA]</scope>
    <source>
        <strain evidence="11 12">Buc</strain>
    </source>
</reference>
<evidence type="ECO:0000313" key="12">
    <source>
        <dbReference type="Proteomes" id="UP000389128"/>
    </source>
</evidence>
<accession>A0A6C2D4F7</accession>
<dbReference type="GO" id="GO:0005975">
    <property type="term" value="P:carbohydrate metabolic process"/>
    <property type="evidence" value="ECO:0007669"/>
    <property type="project" value="InterPro"/>
</dbReference>
<proteinExistence type="inferred from homology"/>
<dbReference type="InterPro" id="IPR044791">
    <property type="entry name" value="Beta-glucanase/XTH"/>
</dbReference>
<dbReference type="PROSITE" id="PS51762">
    <property type="entry name" value="GH16_2"/>
    <property type="match status" value="1"/>
</dbReference>
<feature type="active site" description="Nucleophile" evidence="8">
    <location>
        <position position="143"/>
    </location>
</feature>
<evidence type="ECO:0000256" key="8">
    <source>
        <dbReference type="PIRSR" id="PIRSR608264-1"/>
    </source>
</evidence>
<evidence type="ECO:0000256" key="6">
    <source>
        <dbReference type="ARBA" id="ARBA00029771"/>
    </source>
</evidence>
<gene>
    <name evidence="11" type="ORF">ETQ85_03835</name>
</gene>
<evidence type="ECO:0000256" key="7">
    <source>
        <dbReference type="ARBA" id="ARBA00031665"/>
    </source>
</evidence>
<sequence>MSACGGGGTAEGQASVQGGEGSVSPASMKAASIAATATSASFDDELLSADTARWYAANWSNGDPFVNAWHPNQLSFQDGRMNIRLEADVARLTAKPAISGEYRTIGTYQYGLYKARLIASRTPGTISAFFTYTGPASGTQHDEIDVELKGDDPTRVQVNYWTNGVEHPTLLDLGFDASAAYHDYAFRWTSTGIQWFVDDKLVHQENGSRGPLPVTAGLIMLNHWGTVGASPWSSDYIISSTPSVMGVERVSFTSELAASNAVVSVGALAGSAYPDAKGWRASISVAVRNASGVAVPGAVVKGGFTVGGAPLSCTSGSNGMCSITSAKISAAAKSTTFLVRNITGTAMTYDATKNAVASVVVVKP</sequence>
<dbReference type="EMBL" id="SDKK01000003">
    <property type="protein sequence ID" value="TYC61378.1"/>
    <property type="molecule type" value="Genomic_DNA"/>
</dbReference>
<keyword evidence="12" id="KW-1185">Reference proteome</keyword>
<evidence type="ECO:0000256" key="1">
    <source>
        <dbReference type="ARBA" id="ARBA00006865"/>
    </source>
</evidence>
<evidence type="ECO:0000256" key="4">
    <source>
        <dbReference type="ARBA" id="ARBA00023295"/>
    </source>
</evidence>
<dbReference type="InterPro" id="IPR000757">
    <property type="entry name" value="Beta-glucanase-like"/>
</dbReference>
<dbReference type="AlphaFoldDB" id="A0A6C2D4F7"/>
<organism evidence="11 12">
    <name type="scientific">Zoogloea oleivorans</name>
    <dbReference type="NCBI Taxonomy" id="1552750"/>
    <lineage>
        <taxon>Bacteria</taxon>
        <taxon>Pseudomonadati</taxon>
        <taxon>Pseudomonadota</taxon>
        <taxon>Betaproteobacteria</taxon>
        <taxon>Rhodocyclales</taxon>
        <taxon>Zoogloeaceae</taxon>
        <taxon>Zoogloea</taxon>
    </lineage>
</organism>
<evidence type="ECO:0000256" key="9">
    <source>
        <dbReference type="SAM" id="MobiDB-lite"/>
    </source>
</evidence>